<evidence type="ECO:0000259" key="6">
    <source>
        <dbReference type="Pfam" id="PF07782"/>
    </source>
</evidence>
<keyword evidence="8" id="KW-1185">Reference proteome</keyword>
<comment type="subcellular location">
    <subcellularLocation>
        <location evidence="1">Membrane</location>
        <topology evidence="1">Multi-pass membrane protein</topology>
    </subcellularLocation>
</comment>
<dbReference type="AlphaFoldDB" id="A0A9D3TC07"/>
<feature type="transmembrane region" description="Helical" evidence="5">
    <location>
        <begin position="269"/>
        <end position="290"/>
    </location>
</feature>
<evidence type="ECO:0000256" key="4">
    <source>
        <dbReference type="ARBA" id="ARBA00023136"/>
    </source>
</evidence>
<protein>
    <recommendedName>
        <fullName evidence="6">Dendritic cell-specific transmembrane protein-like domain-containing protein</fullName>
    </recommendedName>
</protein>
<feature type="domain" description="Dendritic cell-specific transmembrane protein-like" evidence="6">
    <location>
        <begin position="205"/>
        <end position="314"/>
    </location>
</feature>
<dbReference type="GO" id="GO:0016020">
    <property type="term" value="C:membrane"/>
    <property type="evidence" value="ECO:0007669"/>
    <property type="project" value="UniProtKB-SubCell"/>
</dbReference>
<reference evidence="7" key="1">
    <citation type="submission" date="2021-01" db="EMBL/GenBank/DDBJ databases">
        <authorList>
            <person name="Zahm M."/>
            <person name="Roques C."/>
            <person name="Cabau C."/>
            <person name="Klopp C."/>
            <person name="Donnadieu C."/>
            <person name="Jouanno E."/>
            <person name="Lampietro C."/>
            <person name="Louis A."/>
            <person name="Herpin A."/>
            <person name="Echchiki A."/>
            <person name="Berthelot C."/>
            <person name="Parey E."/>
            <person name="Roest-Crollius H."/>
            <person name="Braasch I."/>
            <person name="Postlethwait J."/>
            <person name="Bobe J."/>
            <person name="Montfort J."/>
            <person name="Bouchez O."/>
            <person name="Begum T."/>
            <person name="Mejri S."/>
            <person name="Adams A."/>
            <person name="Chen W.-J."/>
            <person name="Guiguen Y."/>
        </authorList>
    </citation>
    <scope>NUCLEOTIDE SEQUENCE</scope>
    <source>
        <strain evidence="7">YG-15Mar2019-1</strain>
        <tissue evidence="7">Brain</tissue>
    </source>
</reference>
<evidence type="ECO:0000256" key="3">
    <source>
        <dbReference type="ARBA" id="ARBA00022989"/>
    </source>
</evidence>
<dbReference type="OrthoDB" id="9947082at2759"/>
<dbReference type="PANTHER" id="PTHR21041">
    <property type="entry name" value="DENDRITIC CELL-SPECIFIC TRANSMEMBRANE PROTEIN"/>
    <property type="match status" value="1"/>
</dbReference>
<keyword evidence="3 5" id="KW-1133">Transmembrane helix</keyword>
<sequence length="339" mass="37657">MKIIKGRVGFVHTSRLAPSIKTALVDLWSAYSKPTPEASKELLTLLLLCFVIAVVTGSILFNWMLQVLCYDRPTAATVAGLSAVAAFLLLSLVHPFRCVFTMILATLGTKQGRKLILSTCLMLLALNVIPNIAANVGVVAHVLKCTAGGLARSLINSSELMNRAKGELVKEASRTNLDITSTLRDFDHYTYINVSGVQQRTSEAWLLDIPSTSISISILYKVKSSVPVSCLLLSNCEGLVVDFQRVYPWNFSFGSGHCALEPSEPDRGVAALLGFLFVVAYVMVLLEVYARRMRRKVSSSFFKKQEEKRINFLFKKILEKQDKEKSGIFFIETTHRRDI</sequence>
<organism evidence="7 8">
    <name type="scientific">Megalops atlanticus</name>
    <name type="common">Tarpon</name>
    <name type="synonym">Clupea gigantea</name>
    <dbReference type="NCBI Taxonomy" id="7932"/>
    <lineage>
        <taxon>Eukaryota</taxon>
        <taxon>Metazoa</taxon>
        <taxon>Chordata</taxon>
        <taxon>Craniata</taxon>
        <taxon>Vertebrata</taxon>
        <taxon>Euteleostomi</taxon>
        <taxon>Actinopterygii</taxon>
        <taxon>Neopterygii</taxon>
        <taxon>Teleostei</taxon>
        <taxon>Elopiformes</taxon>
        <taxon>Megalopidae</taxon>
        <taxon>Megalops</taxon>
    </lineage>
</organism>
<proteinExistence type="predicted"/>
<dbReference type="Proteomes" id="UP001046870">
    <property type="component" value="Chromosome 8"/>
</dbReference>
<accession>A0A9D3TC07</accession>
<evidence type="ECO:0000313" key="8">
    <source>
        <dbReference type="Proteomes" id="UP001046870"/>
    </source>
</evidence>
<dbReference type="EMBL" id="JAFDVH010000008">
    <property type="protein sequence ID" value="KAG7472035.1"/>
    <property type="molecule type" value="Genomic_DNA"/>
</dbReference>
<evidence type="ECO:0000256" key="1">
    <source>
        <dbReference type="ARBA" id="ARBA00004141"/>
    </source>
</evidence>
<keyword evidence="2 5" id="KW-0812">Transmembrane</keyword>
<feature type="transmembrane region" description="Helical" evidence="5">
    <location>
        <begin position="42"/>
        <end position="63"/>
    </location>
</feature>
<keyword evidence="4 5" id="KW-0472">Membrane</keyword>
<evidence type="ECO:0000256" key="5">
    <source>
        <dbReference type="SAM" id="Phobius"/>
    </source>
</evidence>
<evidence type="ECO:0000256" key="2">
    <source>
        <dbReference type="ARBA" id="ARBA00022692"/>
    </source>
</evidence>
<dbReference type="InterPro" id="IPR012858">
    <property type="entry name" value="DC_STAMP-like"/>
</dbReference>
<feature type="transmembrane region" description="Helical" evidence="5">
    <location>
        <begin position="115"/>
        <end position="134"/>
    </location>
</feature>
<gene>
    <name evidence="7" type="ORF">MATL_G00104290</name>
</gene>
<evidence type="ECO:0000313" key="7">
    <source>
        <dbReference type="EMBL" id="KAG7472035.1"/>
    </source>
</evidence>
<dbReference type="PANTHER" id="PTHR21041:SF3">
    <property type="entry name" value="OSTEOCLAST STIMULATORY TRANSMEMBRANE PROTEIN"/>
    <property type="match status" value="1"/>
</dbReference>
<feature type="transmembrane region" description="Helical" evidence="5">
    <location>
        <begin position="75"/>
        <end position="94"/>
    </location>
</feature>
<dbReference type="InterPro" id="IPR051856">
    <property type="entry name" value="CSR-E3_Ligase_Protein"/>
</dbReference>
<comment type="caution">
    <text evidence="7">The sequence shown here is derived from an EMBL/GenBank/DDBJ whole genome shotgun (WGS) entry which is preliminary data.</text>
</comment>
<name>A0A9D3TC07_MEGAT</name>
<dbReference type="Pfam" id="PF07782">
    <property type="entry name" value="DC_STAMP"/>
    <property type="match status" value="1"/>
</dbReference>